<protein>
    <submittedName>
        <fullName evidence="1">Uncharacterized protein</fullName>
    </submittedName>
</protein>
<organism evidence="1 2">
    <name type="scientific">Phytophthora megakarya</name>
    <dbReference type="NCBI Taxonomy" id="4795"/>
    <lineage>
        <taxon>Eukaryota</taxon>
        <taxon>Sar</taxon>
        <taxon>Stramenopiles</taxon>
        <taxon>Oomycota</taxon>
        <taxon>Peronosporomycetes</taxon>
        <taxon>Peronosporales</taxon>
        <taxon>Peronosporaceae</taxon>
        <taxon>Phytophthora</taxon>
    </lineage>
</organism>
<keyword evidence="2" id="KW-1185">Reference proteome</keyword>
<accession>A0A225WIU2</accession>
<name>A0A225WIU2_9STRA</name>
<evidence type="ECO:0000313" key="2">
    <source>
        <dbReference type="Proteomes" id="UP000198211"/>
    </source>
</evidence>
<reference evidence="2" key="1">
    <citation type="submission" date="2017-03" db="EMBL/GenBank/DDBJ databases">
        <title>Phytopthora megakarya and P. palmivora, two closely related causual agents of cacao black pod achieved similar genome size and gene model numbers by different mechanisms.</title>
        <authorList>
            <person name="Ali S."/>
            <person name="Shao J."/>
            <person name="Larry D.J."/>
            <person name="Kronmiller B."/>
            <person name="Shen D."/>
            <person name="Strem M.D."/>
            <person name="Melnick R.L."/>
            <person name="Guiltinan M.J."/>
            <person name="Tyler B.M."/>
            <person name="Meinhardt L.W."/>
            <person name="Bailey B.A."/>
        </authorList>
    </citation>
    <scope>NUCLEOTIDE SEQUENCE [LARGE SCALE GENOMIC DNA]</scope>
    <source>
        <strain evidence="2">zdho120</strain>
    </source>
</reference>
<evidence type="ECO:0000313" key="1">
    <source>
        <dbReference type="EMBL" id="OWZ17492.1"/>
    </source>
</evidence>
<sequence>MCLEDYGLAIRHIIRKVEDMPEIYKVMHFQTGPIVAMKQEVKLRQFRNTMGAISFALMYGSAHAVGSCRTHTNREAKVLNAFSSRHNTSRS</sequence>
<dbReference type="EMBL" id="NBNE01000746">
    <property type="protein sequence ID" value="OWZ17492.1"/>
    <property type="molecule type" value="Genomic_DNA"/>
</dbReference>
<dbReference type="OrthoDB" id="129546at2759"/>
<dbReference type="Proteomes" id="UP000198211">
    <property type="component" value="Unassembled WGS sequence"/>
</dbReference>
<proteinExistence type="predicted"/>
<comment type="caution">
    <text evidence="1">The sequence shown here is derived from an EMBL/GenBank/DDBJ whole genome shotgun (WGS) entry which is preliminary data.</text>
</comment>
<dbReference type="AlphaFoldDB" id="A0A225WIU2"/>
<gene>
    <name evidence="1" type="ORF">PHMEG_0008566</name>
</gene>